<dbReference type="RefSeq" id="WP_151158487.1">
    <property type="nucleotide sequence ID" value="NZ_JACHIL010000001.1"/>
</dbReference>
<dbReference type="Gene3D" id="3.40.50.1820">
    <property type="entry name" value="alpha/beta hydrolase"/>
    <property type="match status" value="1"/>
</dbReference>
<dbReference type="AlphaFoldDB" id="A0A7W8EN54"/>
<dbReference type="InterPro" id="IPR029058">
    <property type="entry name" value="AB_hydrolase_fold"/>
</dbReference>
<name>A0A7W8EN54_9HYPH</name>
<gene>
    <name evidence="2" type="ORF">HNQ68_000361</name>
</gene>
<dbReference type="Pfam" id="PF12146">
    <property type="entry name" value="Hydrolase_4"/>
    <property type="match status" value="1"/>
</dbReference>
<sequence length="308" mass="33843">METVKIRNHDMYWDIAADIHFPPHFDKTKKYPAIISAHPIGSCKEQTSGNVYGAALAKEGFVVIAFDASFQGASGGESRFIEDPTLRVEDFRHVTDYLVTLPYVDEERIGVLGICGGGGYSINAAMTERRIKAVGTVTGANYGRLMRGNFTALNPIAALEAMARQRTAEARGAELHVDNLLANSVEEARAAGITDRDPLEATDYYRTPRGQKPNGLNRSLLSHQAAAVGWDAFHLAEVLLTQPLCIVVGDKVGAFGAYRDGCEIIERAASKQKELVVLEGWSHYDLYDKEEPVRLALAKLVPFYKENL</sequence>
<dbReference type="PANTHER" id="PTHR47751">
    <property type="entry name" value="SUPERFAMILY HYDROLASE, PUTATIVE (AFU_ORTHOLOGUE AFUA_2G16580)-RELATED"/>
    <property type="match status" value="1"/>
</dbReference>
<organism evidence="2 3">
    <name type="scientific">Pseudochrobactrum saccharolyticum</name>
    <dbReference type="NCBI Taxonomy" id="354352"/>
    <lineage>
        <taxon>Bacteria</taxon>
        <taxon>Pseudomonadati</taxon>
        <taxon>Pseudomonadota</taxon>
        <taxon>Alphaproteobacteria</taxon>
        <taxon>Hyphomicrobiales</taxon>
        <taxon>Brucellaceae</taxon>
        <taxon>Pseudochrobactrum</taxon>
    </lineage>
</organism>
<keyword evidence="3" id="KW-1185">Reference proteome</keyword>
<comment type="caution">
    <text evidence="2">The sequence shown here is derived from an EMBL/GenBank/DDBJ whole genome shotgun (WGS) entry which is preliminary data.</text>
</comment>
<protein>
    <recommendedName>
        <fullName evidence="1">Serine aminopeptidase S33 domain-containing protein</fullName>
    </recommendedName>
</protein>
<dbReference type="GO" id="GO:0016787">
    <property type="term" value="F:hydrolase activity"/>
    <property type="evidence" value="ECO:0007669"/>
    <property type="project" value="InterPro"/>
</dbReference>
<dbReference type="InterPro" id="IPR051411">
    <property type="entry name" value="Polyketide_trans_af380"/>
</dbReference>
<dbReference type="Proteomes" id="UP000531231">
    <property type="component" value="Unassembled WGS sequence"/>
</dbReference>
<reference evidence="2 3" key="1">
    <citation type="submission" date="2020-08" db="EMBL/GenBank/DDBJ databases">
        <title>Genomic Encyclopedia of Type Strains, Phase IV (KMG-IV): sequencing the most valuable type-strain genomes for metagenomic binning, comparative biology and taxonomic classification.</title>
        <authorList>
            <person name="Goeker M."/>
        </authorList>
    </citation>
    <scope>NUCLEOTIDE SEQUENCE [LARGE SCALE GENOMIC DNA]</scope>
    <source>
        <strain evidence="2 3">DSM 25620</strain>
    </source>
</reference>
<evidence type="ECO:0000313" key="3">
    <source>
        <dbReference type="Proteomes" id="UP000531231"/>
    </source>
</evidence>
<dbReference type="EMBL" id="JACHIL010000001">
    <property type="protein sequence ID" value="MBB5089849.1"/>
    <property type="molecule type" value="Genomic_DNA"/>
</dbReference>
<proteinExistence type="predicted"/>
<evidence type="ECO:0000259" key="1">
    <source>
        <dbReference type="Pfam" id="PF12146"/>
    </source>
</evidence>
<dbReference type="PANTHER" id="PTHR47751:SF1">
    <property type="entry name" value="SUPERFAMILY HYDROLASE, PUTATIVE (AFU_ORTHOLOGUE AFUA_2G16580)-RELATED"/>
    <property type="match status" value="1"/>
</dbReference>
<dbReference type="Gene3D" id="1.10.10.800">
    <property type="match status" value="1"/>
</dbReference>
<dbReference type="InterPro" id="IPR022742">
    <property type="entry name" value="Hydrolase_4"/>
</dbReference>
<dbReference type="SUPFAM" id="SSF53474">
    <property type="entry name" value="alpha/beta-Hydrolases"/>
    <property type="match status" value="1"/>
</dbReference>
<accession>A0A7W8EN54</accession>
<feature type="domain" description="Serine aminopeptidase S33" evidence="1">
    <location>
        <begin position="53"/>
        <end position="289"/>
    </location>
</feature>
<evidence type="ECO:0000313" key="2">
    <source>
        <dbReference type="EMBL" id="MBB5089849.1"/>
    </source>
</evidence>